<evidence type="ECO:0000313" key="3">
    <source>
        <dbReference type="EMBL" id="EKX52588.1"/>
    </source>
</evidence>
<dbReference type="SUPFAM" id="SSF51045">
    <property type="entry name" value="WW domain"/>
    <property type="match status" value="1"/>
</dbReference>
<dbReference type="InterPro" id="IPR036020">
    <property type="entry name" value="WW_dom_sf"/>
</dbReference>
<organism evidence="3">
    <name type="scientific">Guillardia theta (strain CCMP2712)</name>
    <name type="common">Cryptophyte</name>
    <dbReference type="NCBI Taxonomy" id="905079"/>
    <lineage>
        <taxon>Eukaryota</taxon>
        <taxon>Cryptophyceae</taxon>
        <taxon>Pyrenomonadales</taxon>
        <taxon>Geminigeraceae</taxon>
        <taxon>Guillardia</taxon>
    </lineage>
</organism>
<evidence type="ECO:0000256" key="1">
    <source>
        <dbReference type="SAM" id="MobiDB-lite"/>
    </source>
</evidence>
<reference evidence="5" key="2">
    <citation type="submission" date="2012-11" db="EMBL/GenBank/DDBJ databases">
        <authorList>
            <person name="Kuo A."/>
            <person name="Curtis B.A."/>
            <person name="Tanifuji G."/>
            <person name="Burki F."/>
            <person name="Gruber A."/>
            <person name="Irimia M."/>
            <person name="Maruyama S."/>
            <person name="Arias M.C."/>
            <person name="Ball S.G."/>
            <person name="Gile G.H."/>
            <person name="Hirakawa Y."/>
            <person name="Hopkins J.F."/>
            <person name="Rensing S.A."/>
            <person name="Schmutz J."/>
            <person name="Symeonidi A."/>
            <person name="Elias M."/>
            <person name="Eveleigh R.J."/>
            <person name="Herman E.K."/>
            <person name="Klute M.J."/>
            <person name="Nakayama T."/>
            <person name="Obornik M."/>
            <person name="Reyes-Prieto A."/>
            <person name="Armbrust E.V."/>
            <person name="Aves S.J."/>
            <person name="Beiko R.G."/>
            <person name="Coutinho P."/>
            <person name="Dacks J.B."/>
            <person name="Durnford D.G."/>
            <person name="Fast N.M."/>
            <person name="Green B.R."/>
            <person name="Grisdale C."/>
            <person name="Hempe F."/>
            <person name="Henrissat B."/>
            <person name="Hoppner M.P."/>
            <person name="Ishida K.-I."/>
            <person name="Kim E."/>
            <person name="Koreny L."/>
            <person name="Kroth P.G."/>
            <person name="Liu Y."/>
            <person name="Malik S.-B."/>
            <person name="Maier U.G."/>
            <person name="McRose D."/>
            <person name="Mock T."/>
            <person name="Neilson J.A."/>
            <person name="Onodera N.T."/>
            <person name="Poole A.M."/>
            <person name="Pritham E.J."/>
            <person name="Richards T.A."/>
            <person name="Rocap G."/>
            <person name="Roy S.W."/>
            <person name="Sarai C."/>
            <person name="Schaack S."/>
            <person name="Shirato S."/>
            <person name="Slamovits C.H."/>
            <person name="Spencer D.F."/>
            <person name="Suzuki S."/>
            <person name="Worden A.Z."/>
            <person name="Zauner S."/>
            <person name="Barry K."/>
            <person name="Bell C."/>
            <person name="Bharti A.K."/>
            <person name="Crow J.A."/>
            <person name="Grimwood J."/>
            <person name="Kramer R."/>
            <person name="Lindquist E."/>
            <person name="Lucas S."/>
            <person name="Salamov A."/>
            <person name="McFadden G.I."/>
            <person name="Lane C.E."/>
            <person name="Keeling P.J."/>
            <person name="Gray M.W."/>
            <person name="Grigoriev I.V."/>
            <person name="Archibald J.M."/>
        </authorList>
    </citation>
    <scope>NUCLEOTIDE SEQUENCE</scope>
    <source>
        <strain evidence="5">CCMP2712</strain>
    </source>
</reference>
<dbReference type="HOGENOM" id="CLU_840581_0_0_1"/>
<dbReference type="EnsemblProtists" id="EKX52588">
    <property type="protein sequence ID" value="EKX52588"/>
    <property type="gene ID" value="GUITHDRAFT_133646"/>
</dbReference>
<keyword evidence="5" id="KW-1185">Reference proteome</keyword>
<dbReference type="RefSeq" id="XP_005839568.1">
    <property type="nucleotide sequence ID" value="XM_005839511.1"/>
</dbReference>
<dbReference type="InterPro" id="IPR001202">
    <property type="entry name" value="WW_dom"/>
</dbReference>
<proteinExistence type="predicted"/>
<dbReference type="PaxDb" id="55529-EKX52588"/>
<dbReference type="PROSITE" id="PS01159">
    <property type="entry name" value="WW_DOMAIN_1"/>
    <property type="match status" value="1"/>
</dbReference>
<evidence type="ECO:0000313" key="4">
    <source>
        <dbReference type="EnsemblProtists" id="EKX52588"/>
    </source>
</evidence>
<protein>
    <recommendedName>
        <fullName evidence="2">WW domain-containing protein</fullName>
    </recommendedName>
</protein>
<dbReference type="KEGG" id="gtt:GUITHDRAFT_133646"/>
<feature type="region of interest" description="Disordered" evidence="1">
    <location>
        <begin position="1"/>
        <end position="22"/>
    </location>
</feature>
<evidence type="ECO:0000313" key="5">
    <source>
        <dbReference type="Proteomes" id="UP000011087"/>
    </source>
</evidence>
<dbReference type="EMBL" id="JH992972">
    <property type="protein sequence ID" value="EKX52588.1"/>
    <property type="molecule type" value="Genomic_DNA"/>
</dbReference>
<dbReference type="AlphaFoldDB" id="L1JWV1"/>
<dbReference type="Gene3D" id="2.20.70.10">
    <property type="match status" value="1"/>
</dbReference>
<dbReference type="OrthoDB" id="43122at2759"/>
<dbReference type="Proteomes" id="UP000011087">
    <property type="component" value="Unassembled WGS sequence"/>
</dbReference>
<reference evidence="3 5" key="1">
    <citation type="journal article" date="2012" name="Nature">
        <title>Algal genomes reveal evolutionary mosaicism and the fate of nucleomorphs.</title>
        <authorList>
            <consortium name="DOE Joint Genome Institute"/>
            <person name="Curtis B.A."/>
            <person name="Tanifuji G."/>
            <person name="Burki F."/>
            <person name="Gruber A."/>
            <person name="Irimia M."/>
            <person name="Maruyama S."/>
            <person name="Arias M.C."/>
            <person name="Ball S.G."/>
            <person name="Gile G.H."/>
            <person name="Hirakawa Y."/>
            <person name="Hopkins J.F."/>
            <person name="Kuo A."/>
            <person name="Rensing S.A."/>
            <person name="Schmutz J."/>
            <person name="Symeonidi A."/>
            <person name="Elias M."/>
            <person name="Eveleigh R.J."/>
            <person name="Herman E.K."/>
            <person name="Klute M.J."/>
            <person name="Nakayama T."/>
            <person name="Obornik M."/>
            <person name="Reyes-Prieto A."/>
            <person name="Armbrust E.V."/>
            <person name="Aves S.J."/>
            <person name="Beiko R.G."/>
            <person name="Coutinho P."/>
            <person name="Dacks J.B."/>
            <person name="Durnford D.G."/>
            <person name="Fast N.M."/>
            <person name="Green B.R."/>
            <person name="Grisdale C.J."/>
            <person name="Hempel F."/>
            <person name="Henrissat B."/>
            <person name="Hoppner M.P."/>
            <person name="Ishida K."/>
            <person name="Kim E."/>
            <person name="Koreny L."/>
            <person name="Kroth P.G."/>
            <person name="Liu Y."/>
            <person name="Malik S.B."/>
            <person name="Maier U.G."/>
            <person name="McRose D."/>
            <person name="Mock T."/>
            <person name="Neilson J.A."/>
            <person name="Onodera N.T."/>
            <person name="Poole A.M."/>
            <person name="Pritham E.J."/>
            <person name="Richards T.A."/>
            <person name="Rocap G."/>
            <person name="Roy S.W."/>
            <person name="Sarai C."/>
            <person name="Schaack S."/>
            <person name="Shirato S."/>
            <person name="Slamovits C.H."/>
            <person name="Spencer D.F."/>
            <person name="Suzuki S."/>
            <person name="Worden A.Z."/>
            <person name="Zauner S."/>
            <person name="Barry K."/>
            <person name="Bell C."/>
            <person name="Bharti A.K."/>
            <person name="Crow J.A."/>
            <person name="Grimwood J."/>
            <person name="Kramer R."/>
            <person name="Lindquist E."/>
            <person name="Lucas S."/>
            <person name="Salamov A."/>
            <person name="McFadden G.I."/>
            <person name="Lane C.E."/>
            <person name="Keeling P.J."/>
            <person name="Gray M.W."/>
            <person name="Grigoriev I.V."/>
            <person name="Archibald J.M."/>
        </authorList>
    </citation>
    <scope>NUCLEOTIDE SEQUENCE</scope>
    <source>
        <strain evidence="3 5">CCMP2712</strain>
    </source>
</reference>
<feature type="compositionally biased region" description="Low complexity" evidence="1">
    <location>
        <begin position="9"/>
        <end position="22"/>
    </location>
</feature>
<sequence length="331" mass="37300">MVWGKHIKSSQSLPPSSSSHGQISIDGLHSVRVIDPISRAYALVSSDIEETIRSDIASKKKQAQDHETMLKKLAETPQYVREQANSLSSLLASSQDAGFIESQRRLLEHREQVWNHSSKEAEEVEDDKQVDLVLVGGGDWESRVYDGKIFYVNKSTRETTWFHPFTLNQPLPLGWEKTRDEGGRIMYRQGTQVTYVHPSLNPAYLEALSQQNSLWRRLTPLMDSTQETHVNDSKSSFQPLVQFVTPQHRELDARLATFLASTAGKPAWSTTRGETSSLVLVCRDARDPVLKLPQSPARMAGAGWVLANREGLEGLTVCFECRYEELEFATD</sequence>
<name>L1JWV1_GUITC</name>
<gene>
    <name evidence="3" type="ORF">GUITHDRAFT_133646</name>
</gene>
<dbReference type="GeneID" id="17309375"/>
<accession>L1JWV1</accession>
<dbReference type="CDD" id="cd00201">
    <property type="entry name" value="WW"/>
    <property type="match status" value="1"/>
</dbReference>
<feature type="domain" description="WW" evidence="2">
    <location>
        <begin position="140"/>
        <end position="166"/>
    </location>
</feature>
<dbReference type="PROSITE" id="PS50020">
    <property type="entry name" value="WW_DOMAIN_2"/>
    <property type="match status" value="1"/>
</dbReference>
<evidence type="ECO:0000259" key="2">
    <source>
        <dbReference type="PROSITE" id="PS50020"/>
    </source>
</evidence>
<reference evidence="4" key="3">
    <citation type="submission" date="2016-03" db="UniProtKB">
        <authorList>
            <consortium name="EnsemblProtists"/>
        </authorList>
    </citation>
    <scope>IDENTIFICATION</scope>
</reference>